<organism evidence="2 3">
    <name type="scientific">Callosobruchus maculatus</name>
    <name type="common">Southern cowpea weevil</name>
    <name type="synonym">Pulse bruchid</name>
    <dbReference type="NCBI Taxonomy" id="64391"/>
    <lineage>
        <taxon>Eukaryota</taxon>
        <taxon>Metazoa</taxon>
        <taxon>Ecdysozoa</taxon>
        <taxon>Arthropoda</taxon>
        <taxon>Hexapoda</taxon>
        <taxon>Insecta</taxon>
        <taxon>Pterygota</taxon>
        <taxon>Neoptera</taxon>
        <taxon>Endopterygota</taxon>
        <taxon>Coleoptera</taxon>
        <taxon>Polyphaga</taxon>
        <taxon>Cucujiformia</taxon>
        <taxon>Chrysomeloidea</taxon>
        <taxon>Chrysomelidae</taxon>
        <taxon>Bruchinae</taxon>
        <taxon>Bruchini</taxon>
        <taxon>Callosobruchus</taxon>
    </lineage>
</organism>
<evidence type="ECO:0000313" key="2">
    <source>
        <dbReference type="EMBL" id="VEN53471.1"/>
    </source>
</evidence>
<evidence type="ECO:0008006" key="4">
    <source>
        <dbReference type="Google" id="ProtNLM"/>
    </source>
</evidence>
<sequence>MKRCLAITAVLVLLAAVVSSSEEKESEVNFPDPSLKQSNRLMICLSDLCRRNCENQNKFGICEDGNCKCI</sequence>
<evidence type="ECO:0000256" key="1">
    <source>
        <dbReference type="SAM" id="SignalP"/>
    </source>
</evidence>
<feature type="signal peptide" evidence="1">
    <location>
        <begin position="1"/>
        <end position="20"/>
    </location>
</feature>
<reference evidence="2 3" key="1">
    <citation type="submission" date="2019-01" db="EMBL/GenBank/DDBJ databases">
        <authorList>
            <person name="Sayadi A."/>
        </authorList>
    </citation>
    <scope>NUCLEOTIDE SEQUENCE [LARGE SCALE GENOMIC DNA]</scope>
</reference>
<evidence type="ECO:0000313" key="3">
    <source>
        <dbReference type="Proteomes" id="UP000410492"/>
    </source>
</evidence>
<protein>
    <recommendedName>
        <fullName evidence="4">Invertebrate defensins family profile domain-containing protein</fullName>
    </recommendedName>
</protein>
<dbReference type="AlphaFoldDB" id="A0A653D0K0"/>
<proteinExistence type="predicted"/>
<feature type="chain" id="PRO_5024941190" description="Invertebrate defensins family profile domain-containing protein" evidence="1">
    <location>
        <begin position="21"/>
        <end position="70"/>
    </location>
</feature>
<keyword evidence="3" id="KW-1185">Reference proteome</keyword>
<dbReference type="EMBL" id="CAACVG010009525">
    <property type="protein sequence ID" value="VEN53471.1"/>
    <property type="molecule type" value="Genomic_DNA"/>
</dbReference>
<dbReference type="OrthoDB" id="6790257at2759"/>
<accession>A0A653D0K0</accession>
<keyword evidence="1" id="KW-0732">Signal</keyword>
<name>A0A653D0K0_CALMS</name>
<gene>
    <name evidence="2" type="ORF">CALMAC_LOCUS13263</name>
</gene>
<dbReference type="Proteomes" id="UP000410492">
    <property type="component" value="Unassembled WGS sequence"/>
</dbReference>